<protein>
    <recommendedName>
        <fullName evidence="1">SGNH hydrolase-type esterase domain-containing protein</fullName>
    </recommendedName>
</protein>
<dbReference type="RefSeq" id="WP_184113334.1">
    <property type="nucleotide sequence ID" value="NZ_JACHNY010000003.1"/>
</dbReference>
<evidence type="ECO:0000259" key="1">
    <source>
        <dbReference type="Pfam" id="PF13472"/>
    </source>
</evidence>
<dbReference type="AlphaFoldDB" id="A0A7W7AI57"/>
<dbReference type="InterPro" id="IPR036514">
    <property type="entry name" value="SGNH_hydro_sf"/>
</dbReference>
<reference evidence="2 3" key="1">
    <citation type="submission" date="2020-08" db="EMBL/GenBank/DDBJ databases">
        <title>Genomic Encyclopedia of Type Strains, Phase IV (KMG-IV): sequencing the most valuable type-strain genomes for metagenomic binning, comparative biology and taxonomic classification.</title>
        <authorList>
            <person name="Goeker M."/>
        </authorList>
    </citation>
    <scope>NUCLEOTIDE SEQUENCE [LARGE SCALE GENOMIC DNA]</scope>
    <source>
        <strain evidence="2 3">DSM 15867</strain>
    </source>
</reference>
<evidence type="ECO:0000313" key="2">
    <source>
        <dbReference type="EMBL" id="MBB4617470.1"/>
    </source>
</evidence>
<feature type="domain" description="SGNH hydrolase-type esterase" evidence="1">
    <location>
        <begin position="53"/>
        <end position="198"/>
    </location>
</feature>
<comment type="caution">
    <text evidence="2">The sequence shown here is derived from an EMBL/GenBank/DDBJ whole genome shotgun (WGS) entry which is preliminary data.</text>
</comment>
<organism evidence="2 3">
    <name type="scientific">Sphingomonas abaci</name>
    <dbReference type="NCBI Taxonomy" id="237611"/>
    <lineage>
        <taxon>Bacteria</taxon>
        <taxon>Pseudomonadati</taxon>
        <taxon>Pseudomonadota</taxon>
        <taxon>Alphaproteobacteria</taxon>
        <taxon>Sphingomonadales</taxon>
        <taxon>Sphingomonadaceae</taxon>
        <taxon>Sphingomonas</taxon>
    </lineage>
</organism>
<dbReference type="InterPro" id="IPR013830">
    <property type="entry name" value="SGNH_hydro"/>
</dbReference>
<dbReference type="Pfam" id="PF13472">
    <property type="entry name" value="Lipase_GDSL_2"/>
    <property type="match status" value="1"/>
</dbReference>
<proteinExistence type="predicted"/>
<dbReference type="Proteomes" id="UP000574769">
    <property type="component" value="Unassembled WGS sequence"/>
</dbReference>
<accession>A0A7W7AI57</accession>
<dbReference type="GO" id="GO:0016788">
    <property type="term" value="F:hydrolase activity, acting on ester bonds"/>
    <property type="evidence" value="ECO:0007669"/>
    <property type="project" value="UniProtKB-ARBA"/>
</dbReference>
<dbReference type="SUPFAM" id="SSF52266">
    <property type="entry name" value="SGNH hydrolase"/>
    <property type="match status" value="1"/>
</dbReference>
<evidence type="ECO:0000313" key="3">
    <source>
        <dbReference type="Proteomes" id="UP000574769"/>
    </source>
</evidence>
<keyword evidence="3" id="KW-1185">Reference proteome</keyword>
<sequence length="225" mass="24324">MAIAAAVFGAIVGGHVAIAQVQAARAPLPGAGEPTGACSLWFIGSSTVYKWSTLARDMEPWQAHNRGIDGALIPRIVQALRHEPPGPAPAGIVYYSGENDIARGASAEQTLSDFRDFLAAKTARYGALPVVVLALKPSPTRWSNRPTQTRFNADLRRLAATRHDLHYLDLRPLLLVDGRPGPFYVEDGVHLNAEGYARWSARLRPALAHMLSPARVRHCVGDQPA</sequence>
<gene>
    <name evidence="2" type="ORF">GGQ96_001598</name>
</gene>
<name>A0A7W7AI57_9SPHN</name>
<dbReference type="Gene3D" id="3.40.50.1110">
    <property type="entry name" value="SGNH hydrolase"/>
    <property type="match status" value="1"/>
</dbReference>
<dbReference type="EMBL" id="JACHNY010000003">
    <property type="protein sequence ID" value="MBB4617470.1"/>
    <property type="molecule type" value="Genomic_DNA"/>
</dbReference>